<organism evidence="5 6">
    <name type="scientific">Luteimonas composti</name>
    <dbReference type="NCBI Taxonomy" id="398257"/>
    <lineage>
        <taxon>Bacteria</taxon>
        <taxon>Pseudomonadati</taxon>
        <taxon>Pseudomonadota</taxon>
        <taxon>Gammaproteobacteria</taxon>
        <taxon>Lysobacterales</taxon>
        <taxon>Lysobacteraceae</taxon>
        <taxon>Luteimonas</taxon>
    </lineage>
</organism>
<feature type="repeat" description="TPR" evidence="3">
    <location>
        <begin position="170"/>
        <end position="203"/>
    </location>
</feature>
<gene>
    <name evidence="5" type="ORF">QF205_00615</name>
</gene>
<feature type="signal peptide" evidence="4">
    <location>
        <begin position="1"/>
        <end position="23"/>
    </location>
</feature>
<evidence type="ECO:0000256" key="3">
    <source>
        <dbReference type="PROSITE-ProRule" id="PRU00339"/>
    </source>
</evidence>
<evidence type="ECO:0000256" key="1">
    <source>
        <dbReference type="ARBA" id="ARBA00022737"/>
    </source>
</evidence>
<dbReference type="Pfam" id="PF07719">
    <property type="entry name" value="TPR_2"/>
    <property type="match status" value="1"/>
</dbReference>
<evidence type="ECO:0000313" key="5">
    <source>
        <dbReference type="EMBL" id="MDH7451583.1"/>
    </source>
</evidence>
<dbReference type="Gene3D" id="1.25.40.10">
    <property type="entry name" value="Tetratricopeptide repeat domain"/>
    <property type="match status" value="1"/>
</dbReference>
<dbReference type="PROSITE" id="PS50005">
    <property type="entry name" value="TPR"/>
    <property type="match status" value="2"/>
</dbReference>
<reference evidence="5" key="2">
    <citation type="submission" date="2023-04" db="EMBL/GenBank/DDBJ databases">
        <authorList>
            <person name="Sun J.-Q."/>
        </authorList>
    </citation>
    <scope>NUCLEOTIDE SEQUENCE</scope>
    <source>
        <strain evidence="5">CC-YY355</strain>
    </source>
</reference>
<dbReference type="RefSeq" id="WP_280940788.1">
    <property type="nucleotide sequence ID" value="NZ_JARYGX010000003.1"/>
</dbReference>
<keyword evidence="1" id="KW-0677">Repeat</keyword>
<dbReference type="InterPro" id="IPR013105">
    <property type="entry name" value="TPR_2"/>
</dbReference>
<proteinExistence type="predicted"/>
<dbReference type="PROSITE" id="PS51257">
    <property type="entry name" value="PROKAR_LIPOPROTEIN"/>
    <property type="match status" value="1"/>
</dbReference>
<dbReference type="Proteomes" id="UP001160550">
    <property type="component" value="Unassembled WGS sequence"/>
</dbReference>
<reference evidence="5" key="1">
    <citation type="journal article" date="2007" name="Int. J. Syst. Evol. Microbiol.">
        <title>Luteimonas composti sp. nov., a moderately thermophilic bacterium isolated from food waste.</title>
        <authorList>
            <person name="Young C.C."/>
            <person name="Kampfer P."/>
            <person name="Chen W.M."/>
            <person name="Yen W.S."/>
            <person name="Arun A.B."/>
            <person name="Lai W.A."/>
            <person name="Shen F.T."/>
            <person name="Rekha P.D."/>
            <person name="Lin K.Y."/>
            <person name="Chou J.H."/>
        </authorList>
    </citation>
    <scope>NUCLEOTIDE SEQUENCE</scope>
    <source>
        <strain evidence="5">CC-YY355</strain>
    </source>
</reference>
<keyword evidence="4" id="KW-0732">Signal</keyword>
<dbReference type="InterPro" id="IPR011990">
    <property type="entry name" value="TPR-like_helical_dom_sf"/>
</dbReference>
<evidence type="ECO:0000256" key="4">
    <source>
        <dbReference type="SAM" id="SignalP"/>
    </source>
</evidence>
<feature type="chain" id="PRO_5045486553" evidence="4">
    <location>
        <begin position="24"/>
        <end position="326"/>
    </location>
</feature>
<dbReference type="SUPFAM" id="SSF48452">
    <property type="entry name" value="TPR-like"/>
    <property type="match status" value="1"/>
</dbReference>
<sequence length="326" mass="35647">MFRKLLLASTIAALCACSSDSPAPPTADAAEAPAAAPAADNTVTSLSGQQLTAPASLPRQAQLEADLAEARANQAANPDDPDALIWVARRLGYLWRFNEAIAVLDEGVARWPDDARIYRHRGHRYITVRDFPRAQADFEKAAQLIAGKPDEIEPDGAPNPAGIPRTTLAYNIWYHLGLAHYLQGNYAQALDAYQELLKTSAADNDDSIVAVTDWMWMSLMRLGRKDEAAALLEKVTPQMDILENDSYHRRLLMYKGLESADTLLSPESNDTTDIATQGYGVANYYLVNGETEKAKAVLARILEGQGWPAFGYIAAEADMQRLQAAE</sequence>
<dbReference type="InterPro" id="IPR019734">
    <property type="entry name" value="TPR_rpt"/>
</dbReference>
<keyword evidence="2 3" id="KW-0802">TPR repeat</keyword>
<dbReference type="EMBL" id="JARYGX010000003">
    <property type="protein sequence ID" value="MDH7451583.1"/>
    <property type="molecule type" value="Genomic_DNA"/>
</dbReference>
<comment type="caution">
    <text evidence="5">The sequence shown here is derived from an EMBL/GenBank/DDBJ whole genome shotgun (WGS) entry which is preliminary data.</text>
</comment>
<feature type="repeat" description="TPR" evidence="3">
    <location>
        <begin position="115"/>
        <end position="148"/>
    </location>
</feature>
<evidence type="ECO:0000256" key="2">
    <source>
        <dbReference type="ARBA" id="ARBA00022803"/>
    </source>
</evidence>
<name>A0ABT6MLW2_9GAMM</name>
<dbReference type="SMART" id="SM00028">
    <property type="entry name" value="TPR"/>
    <property type="match status" value="2"/>
</dbReference>
<accession>A0ABT6MLW2</accession>
<evidence type="ECO:0000313" key="6">
    <source>
        <dbReference type="Proteomes" id="UP001160550"/>
    </source>
</evidence>
<keyword evidence="6" id="KW-1185">Reference proteome</keyword>
<protein>
    <submittedName>
        <fullName evidence="5">Tetratricopeptide repeat protein</fullName>
    </submittedName>
</protein>